<gene>
    <name evidence="3" type="ORF">DdX_07967</name>
</gene>
<keyword evidence="4" id="KW-1185">Reference proteome</keyword>
<evidence type="ECO:0000313" key="4">
    <source>
        <dbReference type="Proteomes" id="UP001201812"/>
    </source>
</evidence>
<reference evidence="3" key="1">
    <citation type="submission" date="2022-01" db="EMBL/GenBank/DDBJ databases">
        <title>Genome Sequence Resource for Two Populations of Ditylenchus destructor, the Migratory Endoparasitic Phytonematode.</title>
        <authorList>
            <person name="Zhang H."/>
            <person name="Lin R."/>
            <person name="Xie B."/>
        </authorList>
    </citation>
    <scope>NUCLEOTIDE SEQUENCE</scope>
    <source>
        <strain evidence="3">BazhouSP</strain>
    </source>
</reference>
<evidence type="ECO:0000259" key="2">
    <source>
        <dbReference type="PROSITE" id="PS50250"/>
    </source>
</evidence>
<feature type="domain" description="PCI" evidence="2">
    <location>
        <begin position="189"/>
        <end position="351"/>
    </location>
</feature>
<dbReference type="Pfam" id="PF01399">
    <property type="entry name" value="PCI"/>
    <property type="match status" value="1"/>
</dbReference>
<dbReference type="PANTHER" id="PTHR15350">
    <property type="entry name" value="COP9 SIGNALOSOME COMPLEX SUBUNIT 7/DENDRITIC CELL PROTEIN GA17"/>
    <property type="match status" value="1"/>
</dbReference>
<dbReference type="EMBL" id="JAKKPZ010000011">
    <property type="protein sequence ID" value="KAI1715643.1"/>
    <property type="molecule type" value="Genomic_DNA"/>
</dbReference>
<evidence type="ECO:0000313" key="3">
    <source>
        <dbReference type="EMBL" id="KAI1715643.1"/>
    </source>
</evidence>
<dbReference type="GO" id="GO:0005852">
    <property type="term" value="C:eukaryotic translation initiation factor 3 complex"/>
    <property type="evidence" value="ECO:0007669"/>
    <property type="project" value="TreeGrafter"/>
</dbReference>
<sequence length="392" mass="45289">MVATKTIGVLAERQEQYHLEQLRNYYVEKGVNIQKTGPEDIFANVSELLDHSNFILGLPNEKDVEMLLNSLFYQISAFSGEQARVLVEKFCHFVTDEKFQGQGWQSNAGAAVRVLSSFFHFHKNLPQLQMIEFTHLLKMAGRARLTSFLDADLEKIDEYAAYWGLDVEKKRALLRLLHSALLKDERHDAAAEVMTALLRTYAEDADQAKDDARECVRTAVIDPKSFSFDHLLRLGAVKRLEKTDQLMHEILKIFVEGTLTEYKAFVARNPNFIKEQLKVEERTMEKKIKTLTLISLAERNQVLLLKDLQKTLDIPNEEDLENFLIDVIRVKAINGKIDEVSGKLIVTAFQYRIFDRPQWELLHQKLNTLLNGLKWAHNHIQDVNNEEHESEI</sequence>
<dbReference type="PANTHER" id="PTHR15350:SF2">
    <property type="entry name" value="EUKARYOTIC TRANSLATION INITIATION FACTOR 3 SUBUNIT M"/>
    <property type="match status" value="1"/>
</dbReference>
<comment type="caution">
    <text evidence="3">The sequence shown here is derived from an EMBL/GenBank/DDBJ whole genome shotgun (WGS) entry which is preliminary data.</text>
</comment>
<dbReference type="InterPro" id="IPR000717">
    <property type="entry name" value="PCI_dom"/>
</dbReference>
<dbReference type="AlphaFoldDB" id="A0AAD4R7Q5"/>
<name>A0AAD4R7Q5_9BILA</name>
<dbReference type="PROSITE" id="PS50250">
    <property type="entry name" value="PCI"/>
    <property type="match status" value="1"/>
</dbReference>
<proteinExistence type="inferred from homology"/>
<dbReference type="Proteomes" id="UP001201812">
    <property type="component" value="Unassembled WGS sequence"/>
</dbReference>
<protein>
    <submittedName>
        <fullName evidence="3">PCI domain-containing protein</fullName>
    </submittedName>
</protein>
<dbReference type="SMART" id="SM00088">
    <property type="entry name" value="PINT"/>
    <property type="match status" value="1"/>
</dbReference>
<dbReference type="GO" id="GO:0002183">
    <property type="term" value="P:cytoplasmic translational initiation"/>
    <property type="evidence" value="ECO:0007669"/>
    <property type="project" value="TreeGrafter"/>
</dbReference>
<organism evidence="3 4">
    <name type="scientific">Ditylenchus destructor</name>
    <dbReference type="NCBI Taxonomy" id="166010"/>
    <lineage>
        <taxon>Eukaryota</taxon>
        <taxon>Metazoa</taxon>
        <taxon>Ecdysozoa</taxon>
        <taxon>Nematoda</taxon>
        <taxon>Chromadorea</taxon>
        <taxon>Rhabditida</taxon>
        <taxon>Tylenchina</taxon>
        <taxon>Tylenchomorpha</taxon>
        <taxon>Sphaerularioidea</taxon>
        <taxon>Anguinidae</taxon>
        <taxon>Anguininae</taxon>
        <taxon>Ditylenchus</taxon>
    </lineage>
</organism>
<comment type="similarity">
    <text evidence="1">Belongs to the CSN7/EIF3M family. CSN7 subfamily.</text>
</comment>
<accession>A0AAD4R7Q5</accession>
<dbReference type="InterPro" id="IPR045237">
    <property type="entry name" value="COPS7/eIF3m"/>
</dbReference>
<evidence type="ECO:0000256" key="1">
    <source>
        <dbReference type="ARBA" id="ARBA00008482"/>
    </source>
</evidence>